<reference evidence="12" key="1">
    <citation type="submission" date="2017-07" db="EMBL/GenBank/DDBJ databases">
        <authorList>
            <person name="Sun Z.S."/>
            <person name="Albrecht U."/>
            <person name="Echele G."/>
            <person name="Lee C.C."/>
        </authorList>
    </citation>
    <scope>NUCLEOTIDE SEQUENCE</scope>
</reference>
<evidence type="ECO:0000313" key="12">
    <source>
        <dbReference type="EMBL" id="DAB41623.1"/>
    </source>
</evidence>
<organism evidence="12">
    <name type="scientific">Thielaviopsis paradoxa</name>
    <dbReference type="NCBI Taxonomy" id="13001"/>
    <lineage>
        <taxon>Eukaryota</taxon>
        <taxon>Fungi</taxon>
        <taxon>Dikarya</taxon>
        <taxon>Ascomycota</taxon>
        <taxon>Pezizomycotina</taxon>
        <taxon>Sordariomycetes</taxon>
        <taxon>Hypocreomycetidae</taxon>
        <taxon>Microascales</taxon>
        <taxon>Ceratocystidaceae</taxon>
        <taxon>Thielaviopsis</taxon>
    </lineage>
</organism>
<comment type="similarity">
    <text evidence="1">Belongs to the APC5 family.</text>
</comment>
<keyword evidence="10" id="KW-0732">Signal</keyword>
<evidence type="ECO:0000259" key="11">
    <source>
        <dbReference type="Pfam" id="PF12862"/>
    </source>
</evidence>
<dbReference type="GO" id="GO:0045842">
    <property type="term" value="P:positive regulation of mitotic metaphase/anaphase transition"/>
    <property type="evidence" value="ECO:0007669"/>
    <property type="project" value="TreeGrafter"/>
</dbReference>
<feature type="domain" description="Anaphase-promoting complex subunit 5" evidence="11">
    <location>
        <begin position="315"/>
        <end position="402"/>
    </location>
</feature>
<evidence type="ECO:0000256" key="1">
    <source>
        <dbReference type="ARBA" id="ARBA00007450"/>
    </source>
</evidence>
<evidence type="ECO:0000256" key="4">
    <source>
        <dbReference type="ARBA" id="ARBA00022776"/>
    </source>
</evidence>
<evidence type="ECO:0000256" key="5">
    <source>
        <dbReference type="ARBA" id="ARBA00022786"/>
    </source>
</evidence>
<dbReference type="GO" id="GO:0031145">
    <property type="term" value="P:anaphase-promoting complex-dependent catabolic process"/>
    <property type="evidence" value="ECO:0007669"/>
    <property type="project" value="TreeGrafter"/>
</dbReference>
<dbReference type="SUPFAM" id="SSF48452">
    <property type="entry name" value="TPR-like"/>
    <property type="match status" value="1"/>
</dbReference>
<dbReference type="UniPathway" id="UPA00143"/>
<dbReference type="Pfam" id="PF12862">
    <property type="entry name" value="ANAPC5"/>
    <property type="match status" value="1"/>
</dbReference>
<feature type="compositionally biased region" description="Low complexity" evidence="9">
    <location>
        <begin position="763"/>
        <end position="785"/>
    </location>
</feature>
<dbReference type="PANTHER" id="PTHR12830:SF9">
    <property type="entry name" value="ANAPHASE-PROMOTING COMPLEX SUBUNIT 5"/>
    <property type="match status" value="1"/>
</dbReference>
<gene>
    <name evidence="12" type="primary">APC5</name>
</gene>
<dbReference type="EMBL" id="BK010319">
    <property type="protein sequence ID" value="DAB41623.1"/>
    <property type="molecule type" value="Genomic_DNA"/>
</dbReference>
<reference evidence="12" key="2">
    <citation type="journal article" date="2018" name="Fungal Genet. Biol.">
        <title>Unexpected placement of the MAT1-1-2 gene in the MAT1-2 idiomorph of Thielaviopsis.</title>
        <authorList>
            <person name="Wilken P.M."/>
            <person name="Steenkamp E.T."/>
            <person name="van der Nest M.A."/>
            <person name="Wingfield M.J."/>
            <person name="de Beer Z.W."/>
            <person name="Wingfield B.D."/>
        </authorList>
    </citation>
    <scope>NUCLEOTIDE SEQUENCE</scope>
</reference>
<dbReference type="GO" id="GO:0070979">
    <property type="term" value="P:protein K11-linked ubiquitination"/>
    <property type="evidence" value="ECO:0007669"/>
    <property type="project" value="TreeGrafter"/>
</dbReference>
<evidence type="ECO:0000256" key="10">
    <source>
        <dbReference type="SAM" id="SignalP"/>
    </source>
</evidence>
<dbReference type="InterPro" id="IPR026000">
    <property type="entry name" value="Apc5_dom"/>
</dbReference>
<dbReference type="InterPro" id="IPR011990">
    <property type="entry name" value="TPR-like_helical_dom_sf"/>
</dbReference>
<evidence type="ECO:0000256" key="6">
    <source>
        <dbReference type="ARBA" id="ARBA00023306"/>
    </source>
</evidence>
<feature type="region of interest" description="Disordered" evidence="9">
    <location>
        <begin position="750"/>
        <end position="802"/>
    </location>
</feature>
<evidence type="ECO:0000256" key="9">
    <source>
        <dbReference type="SAM" id="MobiDB-lite"/>
    </source>
</evidence>
<comment type="function">
    <text evidence="8">Component of the anaphase promoting complex/cyclosome (APC/C), a cell cycle-regulated E3 ubiquitin ligase that controls progression through mitosis and the G1 phase of the cell cycle. The APC/C complex acts by mediating ubiquitination and subsequent degradation of target proteins: it mainly mediates the formation of 'Lys-11'-linked polyubiquitin chains and, to a lower extent, the formation of 'Lys-48'- and 'Lys-63'-linked polyubiquitin chains. The APC/C complex catalyzes assembly of branched 'Lys-11'-/'Lys-48'-linked branched ubiquitin chains on target proteins.</text>
</comment>
<name>A0A2R4ZMR6_9PEZI</name>
<accession>A0A2R4ZMR6</accession>
<feature type="chain" id="PRO_5015305061" description="Anaphase-promoting complex subunit 5" evidence="10">
    <location>
        <begin position="22"/>
        <end position="892"/>
    </location>
</feature>
<keyword evidence="4" id="KW-0498">Mitosis</keyword>
<evidence type="ECO:0000256" key="3">
    <source>
        <dbReference type="ARBA" id="ARBA00022618"/>
    </source>
</evidence>
<evidence type="ECO:0000256" key="8">
    <source>
        <dbReference type="ARBA" id="ARBA00045696"/>
    </source>
</evidence>
<keyword evidence="6" id="KW-0131">Cell cycle</keyword>
<feature type="signal peptide" evidence="10">
    <location>
        <begin position="1"/>
        <end position="21"/>
    </location>
</feature>
<feature type="region of interest" description="Disordered" evidence="9">
    <location>
        <begin position="140"/>
        <end position="163"/>
    </location>
</feature>
<dbReference type="PANTHER" id="PTHR12830">
    <property type="entry name" value="ANAPHASE-PROMOTING COMPLEX SUBUNIT 5"/>
    <property type="match status" value="1"/>
</dbReference>
<dbReference type="GO" id="GO:0005680">
    <property type="term" value="C:anaphase-promoting complex"/>
    <property type="evidence" value="ECO:0007669"/>
    <property type="project" value="InterPro"/>
</dbReference>
<dbReference type="GO" id="GO:0051301">
    <property type="term" value="P:cell division"/>
    <property type="evidence" value="ECO:0007669"/>
    <property type="project" value="UniProtKB-KW"/>
</dbReference>
<keyword evidence="3" id="KW-0132">Cell division</keyword>
<dbReference type="AlphaFoldDB" id="A0A2R4ZMR6"/>
<proteinExistence type="inferred from homology"/>
<sequence>MRLLTPAKVALLVLIDMYVDNEIPCAAHRAVLDFLTLHTMNIDLPLLRHKLSPKKTQVLVGRIRTVEATVEIVASVSVFQELLSRLAWETAGDGTMTHSLWDMFLQRLWKVDSLNEMHVFIATRPRRLLSNATSKASANAAAAAADDDDHEPASDSETGDQSAVLRPRRRLRLAANSPFGQFVRTCRVDMQRQTFQQTAQLWQAFITYRQPTAAQMRVMAPHMGKFGFDSVLDGAGEREVGWAAQEIRALAGVVYGDMLRGDVSEGVAVSTSDIENLIDFQVQRMHSFGCRVPLEIRHQFEDMVRDAKIVPSKTHYLRYLEAWKAGDYTTAFDHVYRFFDYSLTNNDRQSYQMALMTLAVINSDFGCYDDALTAMLEAISTARENGDVHTLNMCLRWLFRFDLNQPALLRALDSSTMLTNMHETFSYLKTKSAEVGMIPLIVSTYFLEAEYGLAIGDSLAAICEAMMRACYLIGSKNLPGCFGSKAITGSRVWSRMGVALLSRLEYEVFLRCGAADANLSDIVQVTIGKANHLALCGDYAGATELVESLKTRFHGLMMPDISEAIVSTRRCIQAQQLLSQGNLAKADEAIGLLAQQPDGLPQTLGAHHFLQLESLYRHGAFSIALERIEDMLAKLDTGTNSIALQLRLMLCKVRIFTRCAKPVRGLTIAVRAAMLALSAHAVPFLCEAAGLLANVLNALGEYEGAQSLLCAALPRLLETEHSTLVGEMYLILADAYMGVAGVRAAPQQHLPKTSSDMADSVLASTAPSPSTAAAPSTPPMRATSPTDDHFDQHVLPPPPPPPPPMVVPLTMAEQIQEVIERDVGYNLNRGNAREALESALWALDRALTHFVETDDRSGQSEALSKKATALRIAGEQERSEMAASEYLRIKTL</sequence>
<keyword evidence="5" id="KW-0833">Ubl conjugation pathway</keyword>
<protein>
    <recommendedName>
        <fullName evidence="2">Anaphase-promoting complex subunit 5</fullName>
    </recommendedName>
    <alternativeName>
        <fullName evidence="7">Cyclosome subunit 5</fullName>
    </alternativeName>
</protein>
<evidence type="ECO:0000256" key="7">
    <source>
        <dbReference type="ARBA" id="ARBA00031069"/>
    </source>
</evidence>
<evidence type="ECO:0000256" key="2">
    <source>
        <dbReference type="ARBA" id="ARBA00016066"/>
    </source>
</evidence>
<dbReference type="InterPro" id="IPR037679">
    <property type="entry name" value="Apc5"/>
</dbReference>